<sequence>MTFPAPADPQRPDEDRSPYSSEPLPPSAQPPGVSRERSKTISVLAMVVGTAALLLGLIPDVGIYIGGLAGIAAIVLGVIGIVKSHWIVSIIGIVLALAGSMLSFAITDAVEDRAQDRAEQLEAEARTVPEVLDAAPVVDGVFEFTAGSLQQGLTEFGNTSLTKQAAGEFVVVDLTVENIGDEGRIFSDSLQLLYDTDGNEYSASSSVGMYLDGNDFWLVAVNPGDQIEGKIVFDVPVGTELATLRLHESTDSPGVEVSLQ</sequence>
<dbReference type="OrthoDB" id="3430849at2"/>
<dbReference type="Gene3D" id="2.60.40.1240">
    <property type="match status" value="1"/>
</dbReference>
<dbReference type="AlphaFoldDB" id="A0A1G7DHT1"/>
<feature type="transmembrane region" description="Helical" evidence="3">
    <location>
        <begin position="87"/>
        <end position="106"/>
    </location>
</feature>
<dbReference type="Pfam" id="PF11611">
    <property type="entry name" value="DUF4352"/>
    <property type="match status" value="1"/>
</dbReference>
<organism evidence="5 6">
    <name type="scientific">Glycomyces harbinensis</name>
    <dbReference type="NCBI Taxonomy" id="58114"/>
    <lineage>
        <taxon>Bacteria</taxon>
        <taxon>Bacillati</taxon>
        <taxon>Actinomycetota</taxon>
        <taxon>Actinomycetes</taxon>
        <taxon>Glycomycetales</taxon>
        <taxon>Glycomycetaceae</taxon>
        <taxon>Glycomyces</taxon>
    </lineage>
</organism>
<feature type="domain" description="DUF4352" evidence="4">
    <location>
        <begin position="138"/>
        <end position="249"/>
    </location>
</feature>
<protein>
    <recommendedName>
        <fullName evidence="4">DUF4352 domain-containing protein</fullName>
    </recommendedName>
</protein>
<dbReference type="RefSeq" id="WP_091040523.1">
    <property type="nucleotide sequence ID" value="NZ_FNAD01000025.1"/>
</dbReference>
<feature type="transmembrane region" description="Helical" evidence="3">
    <location>
        <begin position="41"/>
        <end position="58"/>
    </location>
</feature>
<keyword evidence="3" id="KW-0812">Transmembrane</keyword>
<dbReference type="EMBL" id="FNAD01000025">
    <property type="protein sequence ID" value="SDE50620.1"/>
    <property type="molecule type" value="Genomic_DNA"/>
</dbReference>
<dbReference type="InterPro" id="IPR029051">
    <property type="entry name" value="DUF4352"/>
</dbReference>
<evidence type="ECO:0000256" key="1">
    <source>
        <dbReference type="ARBA" id="ARBA00022729"/>
    </source>
</evidence>
<keyword evidence="6" id="KW-1185">Reference proteome</keyword>
<dbReference type="STRING" id="58114.SAMN05216270_12513"/>
<dbReference type="InterPro" id="IPR029050">
    <property type="entry name" value="Immunoprotect_excell_Ig-like"/>
</dbReference>
<accession>A0A1G7DHT1</accession>
<keyword evidence="3" id="KW-0472">Membrane</keyword>
<feature type="region of interest" description="Disordered" evidence="2">
    <location>
        <begin position="1"/>
        <end position="35"/>
    </location>
</feature>
<evidence type="ECO:0000256" key="2">
    <source>
        <dbReference type="SAM" id="MobiDB-lite"/>
    </source>
</evidence>
<keyword evidence="1" id="KW-0732">Signal</keyword>
<evidence type="ECO:0000256" key="3">
    <source>
        <dbReference type="SAM" id="Phobius"/>
    </source>
</evidence>
<proteinExistence type="predicted"/>
<name>A0A1G7DHT1_9ACTN</name>
<reference evidence="6" key="1">
    <citation type="submission" date="2016-10" db="EMBL/GenBank/DDBJ databases">
        <authorList>
            <person name="Varghese N."/>
            <person name="Submissions S."/>
        </authorList>
    </citation>
    <scope>NUCLEOTIDE SEQUENCE [LARGE SCALE GENOMIC DNA]</scope>
    <source>
        <strain evidence="6">CGMCC 4.3516</strain>
    </source>
</reference>
<evidence type="ECO:0000313" key="6">
    <source>
        <dbReference type="Proteomes" id="UP000198949"/>
    </source>
</evidence>
<keyword evidence="3" id="KW-1133">Transmembrane helix</keyword>
<evidence type="ECO:0000259" key="4">
    <source>
        <dbReference type="Pfam" id="PF11611"/>
    </source>
</evidence>
<dbReference type="Proteomes" id="UP000198949">
    <property type="component" value="Unassembled WGS sequence"/>
</dbReference>
<evidence type="ECO:0000313" key="5">
    <source>
        <dbReference type="EMBL" id="SDE50620.1"/>
    </source>
</evidence>
<feature type="transmembrane region" description="Helical" evidence="3">
    <location>
        <begin position="64"/>
        <end position="82"/>
    </location>
</feature>
<gene>
    <name evidence="5" type="ORF">SAMN05216270_12513</name>
</gene>